<dbReference type="RefSeq" id="WP_344262499.1">
    <property type="nucleotide sequence ID" value="NZ_BAAAMJ010000030.1"/>
</dbReference>
<reference evidence="8 9" key="1">
    <citation type="journal article" date="2019" name="Int. J. Syst. Evol. Microbiol.">
        <title>The Global Catalogue of Microorganisms (GCM) 10K type strain sequencing project: providing services to taxonomists for standard genome sequencing and annotation.</title>
        <authorList>
            <consortium name="The Broad Institute Genomics Platform"/>
            <consortium name="The Broad Institute Genome Sequencing Center for Infectious Disease"/>
            <person name="Wu L."/>
            <person name="Ma J."/>
        </authorList>
    </citation>
    <scope>NUCLEOTIDE SEQUENCE [LARGE SCALE GENOMIC DNA]</scope>
    <source>
        <strain evidence="8 9">JCM 13581</strain>
    </source>
</reference>
<dbReference type="GO" id="GO:0004386">
    <property type="term" value="F:helicase activity"/>
    <property type="evidence" value="ECO:0007669"/>
    <property type="project" value="UniProtKB-KW"/>
</dbReference>
<dbReference type="Pfam" id="PF08482">
    <property type="entry name" value="HrpB_C"/>
    <property type="match status" value="1"/>
</dbReference>
<keyword evidence="3 8" id="KW-0347">Helicase</keyword>
<evidence type="ECO:0000256" key="2">
    <source>
        <dbReference type="ARBA" id="ARBA00022801"/>
    </source>
</evidence>
<evidence type="ECO:0000256" key="5">
    <source>
        <dbReference type="SAM" id="MobiDB-lite"/>
    </source>
</evidence>
<keyword evidence="2" id="KW-0378">Hydrolase</keyword>
<dbReference type="PROSITE" id="PS51192">
    <property type="entry name" value="HELICASE_ATP_BIND_1"/>
    <property type="match status" value="1"/>
</dbReference>
<feature type="region of interest" description="Disordered" evidence="5">
    <location>
        <begin position="821"/>
        <end position="844"/>
    </location>
</feature>
<sequence>MIPDQRLDRLPVRTALPALREALTAGGTAVLAAPPGTGKTTAVPLALAGSGLRVLVAEPRRIAARAAARRMAWVLGEPVGRRVGFTVRGERRAGPQTVVEVVTTGVLLQRLQRDQDLPGVDLVMLDECHERHLDADTATAFLLDIRAALRPGLALVAASATTDTEGWARLLDAPVVTAGGTAHPVEVVWAPPPRPVRPPHGTRVDPALLEHVAHVIRRALRERDGDVLCFLPGVGEIGRVAGLLADGGTGPEGTEVLRVHGQAPAAVQDAVLAGTDRGAPRRVVLATAVAESSLTVPGVRVVVDAGLAREPRTDHARGLSALTTVRVSRAAAEQRAGRAGREAPGTVYRCWDRGEDARLPRQPAPEISVADLTSFALHTACWGDPDASGLALLDPPPEGAMAAARATLRSIGATAPDGRITPRGEQMARVGLHPRLARALLDGAGRVGARRAAEVVALLSEEPPREWGDDLAAALRAARRGNDPYTGRWRAEVRRLCGALEQTGGADAGNRVTGARDDGGDDTHASGLVAALAFPERVAGQRGGGSLLMASGTRADLAEGSALRNVPWLAVAVADRPVQAASARVRLAAVIDEETARWAAAPLVEEEQEVFWSDVRRDVVARRVERIGAVELREQRLDAPDPARLRAALLEGLRREGVGVLRPGPAAEGLRQRMSFLHRVLGDPWPEVSDAAVTARAGDLLDPGARRRADLERLDVHALLTGMLPWAAGEAARLEELAPERIEVPSGSRIKVDYSGDQPVLAVKLQELFGLDRTPRIAGGRVPVLLHLLSPAGRPAAVTADLASFWREGYRAVRAELRGRYPRHPWPQDPGTARPTRRTNARRS</sequence>
<dbReference type="InterPro" id="IPR027417">
    <property type="entry name" value="P-loop_NTPase"/>
</dbReference>
<evidence type="ECO:0000256" key="1">
    <source>
        <dbReference type="ARBA" id="ARBA00022741"/>
    </source>
</evidence>
<dbReference type="InterPro" id="IPR001650">
    <property type="entry name" value="Helicase_C-like"/>
</dbReference>
<dbReference type="PANTHER" id="PTHR43519">
    <property type="entry name" value="ATP-DEPENDENT RNA HELICASE HRPB"/>
    <property type="match status" value="1"/>
</dbReference>
<evidence type="ECO:0000259" key="7">
    <source>
        <dbReference type="PROSITE" id="PS51194"/>
    </source>
</evidence>
<keyword evidence="1" id="KW-0547">Nucleotide-binding</keyword>
<dbReference type="InterPro" id="IPR011545">
    <property type="entry name" value="DEAD/DEAH_box_helicase_dom"/>
</dbReference>
<dbReference type="SMART" id="SM00487">
    <property type="entry name" value="DEXDc"/>
    <property type="match status" value="1"/>
</dbReference>
<dbReference type="SUPFAM" id="SSF52540">
    <property type="entry name" value="P-loop containing nucleoside triphosphate hydrolases"/>
    <property type="match status" value="1"/>
</dbReference>
<dbReference type="SMART" id="SM00490">
    <property type="entry name" value="HELICc"/>
    <property type="match status" value="1"/>
</dbReference>
<proteinExistence type="predicted"/>
<accession>A0ABN2PE13</accession>
<feature type="domain" description="Helicase C-terminal" evidence="7">
    <location>
        <begin position="207"/>
        <end position="383"/>
    </location>
</feature>
<name>A0ABN2PE13_9ACTN</name>
<dbReference type="InterPro" id="IPR010225">
    <property type="entry name" value="HrpB"/>
</dbReference>
<protein>
    <submittedName>
        <fullName evidence="8">ATP-dependent helicase HrpB</fullName>
    </submittedName>
</protein>
<dbReference type="NCBIfam" id="TIGR01970">
    <property type="entry name" value="DEAH_box_HrpB"/>
    <property type="match status" value="1"/>
</dbReference>
<gene>
    <name evidence="8" type="primary">hrpB</name>
    <name evidence="8" type="ORF">GCM10009716_30170</name>
</gene>
<evidence type="ECO:0000313" key="8">
    <source>
        <dbReference type="EMBL" id="GAA1919375.1"/>
    </source>
</evidence>
<dbReference type="Gene3D" id="1.20.120.1080">
    <property type="match status" value="1"/>
</dbReference>
<dbReference type="InterPro" id="IPR007502">
    <property type="entry name" value="Helicase-assoc_dom"/>
</dbReference>
<feature type="compositionally biased region" description="Basic residues" evidence="5">
    <location>
        <begin position="835"/>
        <end position="844"/>
    </location>
</feature>
<dbReference type="InterPro" id="IPR014001">
    <property type="entry name" value="Helicase_ATP-bd"/>
</dbReference>
<dbReference type="Gene3D" id="3.40.50.300">
    <property type="entry name" value="P-loop containing nucleotide triphosphate hydrolases"/>
    <property type="match status" value="2"/>
</dbReference>
<dbReference type="Pfam" id="PF00270">
    <property type="entry name" value="DEAD"/>
    <property type="match status" value="1"/>
</dbReference>
<dbReference type="CDD" id="cd18791">
    <property type="entry name" value="SF2_C_RHA"/>
    <property type="match status" value="1"/>
</dbReference>
<dbReference type="Pfam" id="PF00271">
    <property type="entry name" value="Helicase_C"/>
    <property type="match status" value="1"/>
</dbReference>
<dbReference type="SMART" id="SM00847">
    <property type="entry name" value="HA2"/>
    <property type="match status" value="1"/>
</dbReference>
<feature type="domain" description="Helicase ATP-binding" evidence="6">
    <location>
        <begin position="20"/>
        <end position="161"/>
    </location>
</feature>
<dbReference type="EMBL" id="BAAAMJ010000030">
    <property type="protein sequence ID" value="GAA1919375.1"/>
    <property type="molecule type" value="Genomic_DNA"/>
</dbReference>
<organism evidence="8 9">
    <name type="scientific">Streptomyces sodiiphilus</name>
    <dbReference type="NCBI Taxonomy" id="226217"/>
    <lineage>
        <taxon>Bacteria</taxon>
        <taxon>Bacillati</taxon>
        <taxon>Actinomycetota</taxon>
        <taxon>Actinomycetes</taxon>
        <taxon>Kitasatosporales</taxon>
        <taxon>Streptomycetaceae</taxon>
        <taxon>Streptomyces</taxon>
    </lineage>
</organism>
<dbReference type="PIRSF" id="PIRSF005496">
    <property type="entry name" value="ATP_hel_hrpB"/>
    <property type="match status" value="1"/>
</dbReference>
<keyword evidence="4" id="KW-0067">ATP-binding</keyword>
<evidence type="ECO:0000256" key="3">
    <source>
        <dbReference type="ARBA" id="ARBA00022806"/>
    </source>
</evidence>
<evidence type="ECO:0000256" key="4">
    <source>
        <dbReference type="ARBA" id="ARBA00022840"/>
    </source>
</evidence>
<evidence type="ECO:0000313" key="9">
    <source>
        <dbReference type="Proteomes" id="UP001501303"/>
    </source>
</evidence>
<dbReference type="PROSITE" id="PS51194">
    <property type="entry name" value="HELICASE_CTER"/>
    <property type="match status" value="1"/>
</dbReference>
<dbReference type="Proteomes" id="UP001501303">
    <property type="component" value="Unassembled WGS sequence"/>
</dbReference>
<evidence type="ECO:0000259" key="6">
    <source>
        <dbReference type="PROSITE" id="PS51192"/>
    </source>
</evidence>
<keyword evidence="9" id="KW-1185">Reference proteome</keyword>
<comment type="caution">
    <text evidence="8">The sequence shown here is derived from an EMBL/GenBank/DDBJ whole genome shotgun (WGS) entry which is preliminary data.</text>
</comment>
<dbReference type="InterPro" id="IPR013689">
    <property type="entry name" value="RNA_helicase_ATP-dep_HrpB_C"/>
</dbReference>
<dbReference type="PANTHER" id="PTHR43519:SF1">
    <property type="entry name" value="ATP-DEPENDENT RNA HELICASE HRPB"/>
    <property type="match status" value="1"/>
</dbReference>